<gene>
    <name evidence="8" type="ORF">Daus18300_012188</name>
</gene>
<keyword evidence="5" id="KW-0560">Oxidoreductase</keyword>
<name>A0ABR3W3N6_9PEZI</name>
<proteinExistence type="inferred from homology"/>
<keyword evidence="3" id="KW-0349">Heme</keyword>
<evidence type="ECO:0000256" key="4">
    <source>
        <dbReference type="ARBA" id="ARBA00022723"/>
    </source>
</evidence>
<evidence type="ECO:0000256" key="6">
    <source>
        <dbReference type="ARBA" id="ARBA00023004"/>
    </source>
</evidence>
<evidence type="ECO:0000256" key="2">
    <source>
        <dbReference type="ARBA" id="ARBA00010617"/>
    </source>
</evidence>
<keyword evidence="9" id="KW-1185">Reference proteome</keyword>
<dbReference type="PANTHER" id="PTHR24305">
    <property type="entry name" value="CYTOCHROME P450"/>
    <property type="match status" value="1"/>
</dbReference>
<evidence type="ECO:0008006" key="10">
    <source>
        <dbReference type="Google" id="ProtNLM"/>
    </source>
</evidence>
<dbReference type="InterPro" id="IPR002401">
    <property type="entry name" value="Cyt_P450_E_grp-I"/>
</dbReference>
<dbReference type="Gene3D" id="1.10.630.10">
    <property type="entry name" value="Cytochrome P450"/>
    <property type="match status" value="1"/>
</dbReference>
<comment type="similarity">
    <text evidence="2">Belongs to the cytochrome P450 family.</text>
</comment>
<evidence type="ECO:0000256" key="1">
    <source>
        <dbReference type="ARBA" id="ARBA00001971"/>
    </source>
</evidence>
<keyword evidence="7" id="KW-0503">Monooxygenase</keyword>
<dbReference type="PRINTS" id="PR00385">
    <property type="entry name" value="P450"/>
</dbReference>
<evidence type="ECO:0000313" key="8">
    <source>
        <dbReference type="EMBL" id="KAL1852429.1"/>
    </source>
</evidence>
<evidence type="ECO:0000256" key="3">
    <source>
        <dbReference type="ARBA" id="ARBA00022617"/>
    </source>
</evidence>
<dbReference type="Proteomes" id="UP001583177">
    <property type="component" value="Unassembled WGS sequence"/>
</dbReference>
<comment type="caution">
    <text evidence="8">The sequence shown here is derived from an EMBL/GenBank/DDBJ whole genome shotgun (WGS) entry which is preliminary data.</text>
</comment>
<sequence>MTATGQEAWIYNDLAKQYGHLIRISPNTILTDDPDVLRRISSVRGTYNKDPFYSASFKLPGHETMFSTTDTPTHDAIKAKLAGPYGGRETLAMEPIVDDMVRALHQHIRDKVSRGPGRTSVVNFANVVNYFAMDVITRVSFGRELGFLRKDSDVFGLITQARAALKTYTIPMSVPWLRYITTSKYFLKAFGPKTTDKSGPGFVIGILEETIKKRYEPGFPDEKDLLGAFIRNGLPLGPCISEALFAMSAGADTTASTIRSTMLYLMTTPRVYQKLKQVVRQSVKEGGVSSPIKSDEGKAISYIQAVIYEGLRMRPPAPIKFPKVVPPQGDEIDGKFIPGGTAVGWNLIPMMRSPRHWGHDGDIFRPERFTEADENTRANMERLVEMAFGHGRFGCAGKPLAFMELNKLFRHFDFQLVNPAKPWKSELWSVWMDDNYFVQVTESPVD</sequence>
<dbReference type="InterPro" id="IPR036396">
    <property type="entry name" value="Cyt_P450_sf"/>
</dbReference>
<keyword evidence="6" id="KW-0408">Iron</keyword>
<evidence type="ECO:0000313" key="9">
    <source>
        <dbReference type="Proteomes" id="UP001583177"/>
    </source>
</evidence>
<reference evidence="8 9" key="1">
    <citation type="journal article" date="2024" name="IMA Fungus">
        <title>IMA Genome - F19 : A genome assembly and annotation guide to empower mycologists, including annotated draft genome sequences of Ceratocystis pirilliformis, Diaporthe australafricana, Fusarium ophioides, Paecilomyces lecythidis, and Sporothrix stenoceras.</title>
        <authorList>
            <person name="Aylward J."/>
            <person name="Wilson A.M."/>
            <person name="Visagie C.M."/>
            <person name="Spraker J."/>
            <person name="Barnes I."/>
            <person name="Buitendag C."/>
            <person name="Ceriani C."/>
            <person name="Del Mar Angel L."/>
            <person name="du Plessis D."/>
            <person name="Fuchs T."/>
            <person name="Gasser K."/>
            <person name="Kramer D."/>
            <person name="Li W."/>
            <person name="Munsamy K."/>
            <person name="Piso A."/>
            <person name="Price J.L."/>
            <person name="Sonnekus B."/>
            <person name="Thomas C."/>
            <person name="van der Nest A."/>
            <person name="van Dijk A."/>
            <person name="van Heerden A."/>
            <person name="van Vuuren N."/>
            <person name="Yilmaz N."/>
            <person name="Duong T.A."/>
            <person name="van der Merwe N.A."/>
            <person name="Wingfield M.J."/>
            <person name="Wingfield B.D."/>
        </authorList>
    </citation>
    <scope>NUCLEOTIDE SEQUENCE [LARGE SCALE GENOMIC DNA]</scope>
    <source>
        <strain evidence="8 9">CMW 18300</strain>
    </source>
</reference>
<dbReference type="InterPro" id="IPR001128">
    <property type="entry name" value="Cyt_P450"/>
</dbReference>
<organism evidence="8 9">
    <name type="scientific">Diaporthe australafricana</name>
    <dbReference type="NCBI Taxonomy" id="127596"/>
    <lineage>
        <taxon>Eukaryota</taxon>
        <taxon>Fungi</taxon>
        <taxon>Dikarya</taxon>
        <taxon>Ascomycota</taxon>
        <taxon>Pezizomycotina</taxon>
        <taxon>Sordariomycetes</taxon>
        <taxon>Sordariomycetidae</taxon>
        <taxon>Diaporthales</taxon>
        <taxon>Diaporthaceae</taxon>
        <taxon>Diaporthe</taxon>
    </lineage>
</organism>
<evidence type="ECO:0000256" key="5">
    <source>
        <dbReference type="ARBA" id="ARBA00023002"/>
    </source>
</evidence>
<protein>
    <recommendedName>
        <fullName evidence="10">Cytochrome P450</fullName>
    </recommendedName>
</protein>
<dbReference type="PRINTS" id="PR00463">
    <property type="entry name" value="EP450I"/>
</dbReference>
<dbReference type="EMBL" id="JAWRVE010000160">
    <property type="protein sequence ID" value="KAL1852429.1"/>
    <property type="molecule type" value="Genomic_DNA"/>
</dbReference>
<comment type="cofactor">
    <cofactor evidence="1">
        <name>heme</name>
        <dbReference type="ChEBI" id="CHEBI:30413"/>
    </cofactor>
</comment>
<dbReference type="Pfam" id="PF00067">
    <property type="entry name" value="p450"/>
    <property type="match status" value="1"/>
</dbReference>
<keyword evidence="4" id="KW-0479">Metal-binding</keyword>
<dbReference type="SUPFAM" id="SSF48264">
    <property type="entry name" value="Cytochrome P450"/>
    <property type="match status" value="1"/>
</dbReference>
<accession>A0ABR3W3N6</accession>
<evidence type="ECO:0000256" key="7">
    <source>
        <dbReference type="ARBA" id="ARBA00023033"/>
    </source>
</evidence>
<dbReference type="InterPro" id="IPR050121">
    <property type="entry name" value="Cytochrome_P450_monoxygenase"/>
</dbReference>
<dbReference type="PANTHER" id="PTHR24305:SF77">
    <property type="entry name" value="CYTOCHROME P450 MONOOXYGENASE"/>
    <property type="match status" value="1"/>
</dbReference>
<dbReference type="CDD" id="cd11060">
    <property type="entry name" value="CYP57A1-like"/>
    <property type="match status" value="1"/>
</dbReference>